<proteinExistence type="predicted"/>
<organism evidence="1 2">
    <name type="scientific">Thermococcus eurythermalis</name>
    <dbReference type="NCBI Taxonomy" id="1505907"/>
    <lineage>
        <taxon>Archaea</taxon>
        <taxon>Methanobacteriati</taxon>
        <taxon>Methanobacteriota</taxon>
        <taxon>Thermococci</taxon>
        <taxon>Thermococcales</taxon>
        <taxon>Thermococcaceae</taxon>
        <taxon>Thermococcus</taxon>
    </lineage>
</organism>
<dbReference type="OrthoDB" id="85783at2157"/>
<dbReference type="InterPro" id="IPR011990">
    <property type="entry name" value="TPR-like_helical_dom_sf"/>
</dbReference>
<evidence type="ECO:0000313" key="2">
    <source>
        <dbReference type="Proteomes" id="UP000029980"/>
    </source>
</evidence>
<protein>
    <submittedName>
        <fullName evidence="1">Uncharacterized protein</fullName>
    </submittedName>
</protein>
<keyword evidence="2" id="KW-1185">Reference proteome</keyword>
<dbReference type="STRING" id="1505907.TEU_08675"/>
<dbReference type="KEGG" id="teu:TEU_08675"/>
<gene>
    <name evidence="1" type="ORF">TEU_08675</name>
</gene>
<dbReference type="AlphaFoldDB" id="A0A097QVA2"/>
<dbReference type="SUPFAM" id="SSF48452">
    <property type="entry name" value="TPR-like"/>
    <property type="match status" value="2"/>
</dbReference>
<reference evidence="1 2" key="1">
    <citation type="journal article" date="2015" name="Int. J. Syst. Evol. Microbiol.">
        <title>Thermococcus eurythermalis sp. nov., a conditional piezophilic hyperthermophilic archaeon with a wide temperature range isolated from an oil-immersed chimney in the Guaymas Basin.</title>
        <authorList>
            <person name="Zhao W."/>
            <person name="Zeng X."/>
            <person name="Xiao X."/>
        </authorList>
    </citation>
    <scope>NUCLEOTIDE SEQUENCE [LARGE SCALE GENOMIC DNA]</scope>
    <source>
        <strain evidence="1 2">A501</strain>
    </source>
</reference>
<dbReference type="EMBL" id="CP008887">
    <property type="protein sequence ID" value="AIU70397.1"/>
    <property type="molecule type" value="Genomic_DNA"/>
</dbReference>
<dbReference type="Proteomes" id="UP000029980">
    <property type="component" value="Chromosome"/>
</dbReference>
<evidence type="ECO:0000313" key="1">
    <source>
        <dbReference type="EMBL" id="AIU70397.1"/>
    </source>
</evidence>
<accession>A0A097QVA2</accession>
<name>A0A097QVA2_9EURY</name>
<sequence length="394" mass="44258">MLISPGIDSSPEELEELGFKYIDEGKTKEGLKLILKAAKGYEEKDDKENAARLYRYLGYFLARRVGIEKAKPSLLKSTYLYIDLIEEEISKPEVDIDVLDEYCFRVLEVFAMLNDTRLLTKYASEFAGIYEDLGESYESAEDVTFAIRAYESAFRYYKLAGLEDGARKITEKLISLYGQIAEAKLGEGDIGAAADAFYELARYTRVIFGYDAHFKEMMDTAARNYERASKLAYSEGDLNGTTSYLVKAQYAYLLAGNSGRAKLIGINTVRMLNQVISAHRASGNDKMASEKLMETAEALIGVGKLEEAMGAYKNALELEGGLKHRTRIRLAVAKVYASQKGSEEVLEKVDLVEFHLKKNNLHKAFDIVDGILLEKEELTEARRKILEAEGITEF</sequence>
<dbReference type="HOGENOM" id="CLU_707166_0_0_2"/>